<evidence type="ECO:0000256" key="3">
    <source>
        <dbReference type="ARBA" id="ARBA00022737"/>
    </source>
</evidence>
<dbReference type="PANTHER" id="PTHR47772">
    <property type="entry name" value="ZINC FINGER PROTEIN 200"/>
    <property type="match status" value="1"/>
</dbReference>
<evidence type="ECO:0000313" key="14">
    <source>
        <dbReference type="WBParaSite" id="TMUE_1000002664.1"/>
    </source>
</evidence>
<feature type="domain" description="C2H2-type" evidence="12">
    <location>
        <begin position="783"/>
        <end position="805"/>
    </location>
</feature>
<dbReference type="InterPro" id="IPR050636">
    <property type="entry name" value="C2H2-ZF_domain-containing"/>
</dbReference>
<dbReference type="AlphaFoldDB" id="A0A5S6Q671"/>
<feature type="domain" description="C2H2-type" evidence="12">
    <location>
        <begin position="839"/>
        <end position="866"/>
    </location>
</feature>
<proteinExistence type="predicted"/>
<feature type="region of interest" description="Disordered" evidence="11">
    <location>
        <begin position="247"/>
        <end position="274"/>
    </location>
</feature>
<keyword evidence="10" id="KW-0175">Coiled coil</keyword>
<dbReference type="InterPro" id="IPR036236">
    <property type="entry name" value="Znf_C2H2_sf"/>
</dbReference>
<feature type="domain" description="C2H2-type" evidence="12">
    <location>
        <begin position="725"/>
        <end position="752"/>
    </location>
</feature>
<feature type="domain" description="C2H2-type" evidence="12">
    <location>
        <begin position="557"/>
        <end position="584"/>
    </location>
</feature>
<protein>
    <submittedName>
        <fullName evidence="14">C2H2-type domain-containing protein</fullName>
    </submittedName>
</protein>
<name>A0A5S6Q671_TRIMR</name>
<dbReference type="PANTHER" id="PTHR47772:SF13">
    <property type="entry name" value="GASTRULA ZINC FINGER PROTEIN XLCGF49.1-LIKE-RELATED"/>
    <property type="match status" value="1"/>
</dbReference>
<dbReference type="SUPFAM" id="SSF57667">
    <property type="entry name" value="beta-beta-alpha zinc fingers"/>
    <property type="match status" value="7"/>
</dbReference>
<feature type="domain" description="C2H2-type" evidence="12">
    <location>
        <begin position="670"/>
        <end position="697"/>
    </location>
</feature>
<dbReference type="InterPro" id="IPR013087">
    <property type="entry name" value="Znf_C2H2_type"/>
</dbReference>
<dbReference type="PROSITE" id="PS50157">
    <property type="entry name" value="ZINC_FINGER_C2H2_2"/>
    <property type="match status" value="12"/>
</dbReference>
<feature type="domain" description="C2H2-type" evidence="12">
    <location>
        <begin position="698"/>
        <end position="725"/>
    </location>
</feature>
<evidence type="ECO:0000256" key="5">
    <source>
        <dbReference type="ARBA" id="ARBA00022833"/>
    </source>
</evidence>
<feature type="domain" description="C2H2-type" evidence="12">
    <location>
        <begin position="811"/>
        <end position="838"/>
    </location>
</feature>
<feature type="domain" description="C2H2-type" evidence="12">
    <location>
        <begin position="753"/>
        <end position="781"/>
    </location>
</feature>
<dbReference type="Proteomes" id="UP000046395">
    <property type="component" value="Unassembled WGS sequence"/>
</dbReference>
<keyword evidence="7" id="KW-0804">Transcription</keyword>
<sequence length="990" mass="113208">MHEGAVPQERRRAYWHVARRSQVAANNNHPLPLRMGATVTPRQRHPHPGHTRSHFAWDYSLPDDSRSFNKLRQPGAHTQTAESLWSQEKRLKKARCGTHRHMLQSYLCEFTWRKGLQPSEEALDKILSDNASVIEVVAVTIMEPQDTIVSEDAEIIEIDASQLEEFLAANNGTAEFVDQHGNTIRLTAQELLNAGFAAESLEESSLAGITDVSTYADGSGGGFYVIETGDHEPPRLELVNESSALSENVAKDTDSVDESQSDKPPVLSASVPLRSGERCVPSDAQDVQQLRELYEEYCKELRDKEKKLAAQFSQLKIVEERTLILANALVKNVQWEDAEVYVDAQDVPDSVTATVCVKRPKPNEAPPEDAIVVQLDSGESCFVIAQDLSGQTLRSHGGSTDNEKRNAMLRCDRCPRRFALESELTYHQKNEHPPRFPFYCRYCDKELLFITERDFQAHGRMFHRKQITGEIDTMSIDAVKSEEEEPQWELLEMEKWNEPSNETDRVQGGEHKCTVCFRNFPTAFSASRHVREEHMITDEQRLLTMVVPSRSMDVAISTCEICNRTFSKREFLELHKIAHTDDVPYACKLCPRKFKWQYNLQKHMTTHGSRGNFKCTECNQVFHSQARVDVHYKARHPGRPKDQICPLCEVAFSEKESLAKHMRSHGGSLFPCSECDKKFVDKNFLLRHMFVHTGVKRYVCEVCGKVFSVVEQLAAHKHVHKERKFPCDKCEWRFASTADLKRHRKWHDPRYKEVCLKCGSRFRTKEELKAHTEKWHQPRKKRFQCGICTKQFAKIENLTVHVDKHRKICAFPCTKCDRAFSKQDALSRHMRLHAGAKGHRCLVCNESFDTKEQIMSHMFSHMKRRMHYIVVAMKHGATEATIVPKPKEPKLEIGHEKAQTIVVGAELQSEALEEKRSDLSFAGLNNPQNVNEDSRGIANDSAPILVNDGYWTSGDAILDEPGIEGFFHLFNFRRSCNFPLGTPDLIDQTF</sequence>
<dbReference type="GO" id="GO:0005634">
    <property type="term" value="C:nucleus"/>
    <property type="evidence" value="ECO:0007669"/>
    <property type="project" value="UniProtKB-SubCell"/>
</dbReference>
<evidence type="ECO:0000256" key="1">
    <source>
        <dbReference type="ARBA" id="ARBA00004123"/>
    </source>
</evidence>
<evidence type="ECO:0000256" key="8">
    <source>
        <dbReference type="ARBA" id="ARBA00023242"/>
    </source>
</evidence>
<evidence type="ECO:0000256" key="11">
    <source>
        <dbReference type="SAM" id="MobiDB-lite"/>
    </source>
</evidence>
<feature type="domain" description="C2H2-type" evidence="12">
    <location>
        <begin position="643"/>
        <end position="667"/>
    </location>
</feature>
<dbReference type="STRING" id="70415.A0A5S6Q671"/>
<dbReference type="WBParaSite" id="TMUE_1000002664.1">
    <property type="protein sequence ID" value="TMUE_1000002664.1"/>
    <property type="gene ID" value="WBGene00298426"/>
</dbReference>
<keyword evidence="13" id="KW-1185">Reference proteome</keyword>
<dbReference type="SMART" id="SM00355">
    <property type="entry name" value="ZnF_C2H2"/>
    <property type="match status" value="14"/>
</dbReference>
<keyword evidence="8" id="KW-0539">Nucleus</keyword>
<evidence type="ECO:0000256" key="10">
    <source>
        <dbReference type="SAM" id="Coils"/>
    </source>
</evidence>
<evidence type="ECO:0000256" key="9">
    <source>
        <dbReference type="PROSITE-ProRule" id="PRU00042"/>
    </source>
</evidence>
<keyword evidence="2" id="KW-0479">Metal-binding</keyword>
<keyword evidence="4 9" id="KW-0863">Zinc-finger</keyword>
<reference evidence="14" key="1">
    <citation type="submission" date="2019-12" db="UniProtKB">
        <authorList>
            <consortium name="WormBaseParasite"/>
        </authorList>
    </citation>
    <scope>IDENTIFICATION</scope>
</reference>
<evidence type="ECO:0000256" key="6">
    <source>
        <dbReference type="ARBA" id="ARBA00023015"/>
    </source>
</evidence>
<dbReference type="Gene3D" id="3.30.160.60">
    <property type="entry name" value="Classic Zinc Finger"/>
    <property type="match status" value="8"/>
</dbReference>
<evidence type="ECO:0000256" key="2">
    <source>
        <dbReference type="ARBA" id="ARBA00022723"/>
    </source>
</evidence>
<evidence type="ECO:0000259" key="12">
    <source>
        <dbReference type="PROSITE" id="PS50157"/>
    </source>
</evidence>
<keyword evidence="5" id="KW-0862">Zinc</keyword>
<dbReference type="PROSITE" id="PS00028">
    <property type="entry name" value="ZINC_FINGER_C2H2_1"/>
    <property type="match status" value="12"/>
</dbReference>
<dbReference type="GO" id="GO:0000122">
    <property type="term" value="P:negative regulation of transcription by RNA polymerase II"/>
    <property type="evidence" value="ECO:0007669"/>
    <property type="project" value="UniProtKB-ARBA"/>
</dbReference>
<feature type="coiled-coil region" evidence="10">
    <location>
        <begin position="284"/>
        <end position="321"/>
    </location>
</feature>
<feature type="domain" description="C2H2-type" evidence="12">
    <location>
        <begin position="613"/>
        <end position="641"/>
    </location>
</feature>
<feature type="domain" description="C2H2-type" evidence="12">
    <location>
        <begin position="585"/>
        <end position="612"/>
    </location>
</feature>
<dbReference type="Pfam" id="PF00096">
    <property type="entry name" value="zf-C2H2"/>
    <property type="match status" value="7"/>
</dbReference>
<organism evidence="13 14">
    <name type="scientific">Trichuris muris</name>
    <name type="common">Mouse whipworm</name>
    <dbReference type="NCBI Taxonomy" id="70415"/>
    <lineage>
        <taxon>Eukaryota</taxon>
        <taxon>Metazoa</taxon>
        <taxon>Ecdysozoa</taxon>
        <taxon>Nematoda</taxon>
        <taxon>Enoplea</taxon>
        <taxon>Dorylaimia</taxon>
        <taxon>Trichinellida</taxon>
        <taxon>Trichuridae</taxon>
        <taxon>Trichuris</taxon>
    </lineage>
</organism>
<keyword evidence="6" id="KW-0805">Transcription regulation</keyword>
<feature type="domain" description="C2H2-type" evidence="12">
    <location>
        <begin position="409"/>
        <end position="437"/>
    </location>
</feature>
<evidence type="ECO:0000313" key="13">
    <source>
        <dbReference type="Proteomes" id="UP000046395"/>
    </source>
</evidence>
<evidence type="ECO:0000256" key="4">
    <source>
        <dbReference type="ARBA" id="ARBA00022771"/>
    </source>
</evidence>
<accession>A0A5S6Q671</accession>
<comment type="subcellular location">
    <subcellularLocation>
        <location evidence="1">Nucleus</location>
    </subcellularLocation>
</comment>
<keyword evidence="3" id="KW-0677">Repeat</keyword>
<dbReference type="FunFam" id="3.30.160.60:FF:000446">
    <property type="entry name" value="Zinc finger protein"/>
    <property type="match status" value="1"/>
</dbReference>
<dbReference type="GO" id="GO:0008270">
    <property type="term" value="F:zinc ion binding"/>
    <property type="evidence" value="ECO:0007669"/>
    <property type="project" value="UniProtKB-KW"/>
</dbReference>
<evidence type="ECO:0000256" key="7">
    <source>
        <dbReference type="ARBA" id="ARBA00023163"/>
    </source>
</evidence>